<evidence type="ECO:0000256" key="9">
    <source>
        <dbReference type="RuleBase" id="RU003357"/>
    </source>
</evidence>
<feature type="domain" description="TonB-dependent receptor plug" evidence="11">
    <location>
        <begin position="56"/>
        <end position="164"/>
    </location>
</feature>
<evidence type="ECO:0000259" key="11">
    <source>
        <dbReference type="Pfam" id="PF07715"/>
    </source>
</evidence>
<dbReference type="PANTHER" id="PTHR30069">
    <property type="entry name" value="TONB-DEPENDENT OUTER MEMBRANE RECEPTOR"/>
    <property type="match status" value="1"/>
</dbReference>
<evidence type="ECO:0000256" key="4">
    <source>
        <dbReference type="ARBA" id="ARBA00022692"/>
    </source>
</evidence>
<protein>
    <submittedName>
        <fullName evidence="12">Iron complex outermembrane recepter protein</fullName>
    </submittedName>
</protein>
<dbReference type="Gene3D" id="2.40.170.20">
    <property type="entry name" value="TonB-dependent receptor, beta-barrel domain"/>
    <property type="match status" value="1"/>
</dbReference>
<dbReference type="GO" id="GO:0044718">
    <property type="term" value="P:siderophore transmembrane transport"/>
    <property type="evidence" value="ECO:0007669"/>
    <property type="project" value="TreeGrafter"/>
</dbReference>
<dbReference type="InterPro" id="IPR036942">
    <property type="entry name" value="Beta-barrel_TonB_sf"/>
</dbReference>
<evidence type="ECO:0000256" key="7">
    <source>
        <dbReference type="ARBA" id="ARBA00023237"/>
    </source>
</evidence>
<evidence type="ECO:0000256" key="8">
    <source>
        <dbReference type="PROSITE-ProRule" id="PRU01360"/>
    </source>
</evidence>
<dbReference type="Pfam" id="PF00593">
    <property type="entry name" value="TonB_dep_Rec_b-barrel"/>
    <property type="match status" value="1"/>
</dbReference>
<dbReference type="InterPro" id="IPR037066">
    <property type="entry name" value="Plug_dom_sf"/>
</dbReference>
<dbReference type="InterPro" id="IPR000531">
    <property type="entry name" value="Beta-barrel_TonB"/>
</dbReference>
<dbReference type="EMBL" id="FMTS01000001">
    <property type="protein sequence ID" value="SCW43860.1"/>
    <property type="molecule type" value="Genomic_DNA"/>
</dbReference>
<keyword evidence="5 9" id="KW-0798">TonB box</keyword>
<keyword evidence="3 8" id="KW-1134">Transmembrane beta strand</keyword>
<evidence type="ECO:0000256" key="5">
    <source>
        <dbReference type="ARBA" id="ARBA00023077"/>
    </source>
</evidence>
<reference evidence="13" key="1">
    <citation type="submission" date="2016-10" db="EMBL/GenBank/DDBJ databases">
        <authorList>
            <person name="Varghese N."/>
            <person name="Submissions S."/>
        </authorList>
    </citation>
    <scope>NUCLEOTIDE SEQUENCE [LARGE SCALE GENOMIC DNA]</scope>
    <source>
        <strain evidence="13">CGMCC 1.3431</strain>
    </source>
</reference>
<organism evidence="12 13">
    <name type="scientific">Asticcacaulis taihuensis</name>
    <dbReference type="NCBI Taxonomy" id="260084"/>
    <lineage>
        <taxon>Bacteria</taxon>
        <taxon>Pseudomonadati</taxon>
        <taxon>Pseudomonadota</taxon>
        <taxon>Alphaproteobacteria</taxon>
        <taxon>Caulobacterales</taxon>
        <taxon>Caulobacteraceae</taxon>
        <taxon>Asticcacaulis</taxon>
    </lineage>
</organism>
<dbReference type="GO" id="GO:0015344">
    <property type="term" value="F:siderophore uptake transmembrane transporter activity"/>
    <property type="evidence" value="ECO:0007669"/>
    <property type="project" value="TreeGrafter"/>
</dbReference>
<evidence type="ECO:0000256" key="3">
    <source>
        <dbReference type="ARBA" id="ARBA00022452"/>
    </source>
</evidence>
<dbReference type="Gene3D" id="2.170.130.10">
    <property type="entry name" value="TonB-dependent receptor, plug domain"/>
    <property type="match status" value="1"/>
</dbReference>
<dbReference type="AlphaFoldDB" id="A0A1G4QGX6"/>
<comment type="subcellular location">
    <subcellularLocation>
        <location evidence="1 8">Cell outer membrane</location>
        <topology evidence="1 8">Multi-pass membrane protein</topology>
    </subcellularLocation>
</comment>
<evidence type="ECO:0000256" key="1">
    <source>
        <dbReference type="ARBA" id="ARBA00004571"/>
    </source>
</evidence>
<keyword evidence="4 8" id="KW-0812">Transmembrane</keyword>
<comment type="similarity">
    <text evidence="8 9">Belongs to the TonB-dependent receptor family.</text>
</comment>
<keyword evidence="13" id="KW-1185">Reference proteome</keyword>
<accession>A0A1G4QGX6</accession>
<proteinExistence type="inferred from homology"/>
<evidence type="ECO:0000313" key="12">
    <source>
        <dbReference type="EMBL" id="SCW43860.1"/>
    </source>
</evidence>
<dbReference type="SUPFAM" id="SSF56935">
    <property type="entry name" value="Porins"/>
    <property type="match status" value="1"/>
</dbReference>
<dbReference type="STRING" id="260084.SAMN02927928_1233"/>
<keyword evidence="7 8" id="KW-0998">Cell outer membrane</keyword>
<dbReference type="GO" id="GO:0009279">
    <property type="term" value="C:cell outer membrane"/>
    <property type="evidence" value="ECO:0007669"/>
    <property type="project" value="UniProtKB-SubCell"/>
</dbReference>
<name>A0A1G4QGX6_9CAUL</name>
<feature type="domain" description="TonB-dependent receptor-like beta-barrel" evidence="10">
    <location>
        <begin position="196"/>
        <end position="596"/>
    </location>
</feature>
<gene>
    <name evidence="12" type="ORF">SAMN02927928_1233</name>
</gene>
<dbReference type="PANTHER" id="PTHR30069:SF37">
    <property type="entry name" value="FERRIC VIBRIOBACTIN RECEPTOR VIUA"/>
    <property type="match status" value="1"/>
</dbReference>
<keyword evidence="6 8" id="KW-0472">Membrane</keyword>
<dbReference type="Pfam" id="PF07715">
    <property type="entry name" value="Plug"/>
    <property type="match status" value="1"/>
</dbReference>
<evidence type="ECO:0000259" key="10">
    <source>
        <dbReference type="Pfam" id="PF00593"/>
    </source>
</evidence>
<keyword evidence="2 8" id="KW-0813">Transport</keyword>
<sequence>MVCAALLIGAVTNQADAQPFDPGSNPSVEDLQRLSIDELANIQITSAAKHPQALGSVAASIFIITADDIRRSGAVSLPEVLRLAPNLEVARLNAYSWTVTARGFNSPETANKLLIMINGRSVYEPIGGGNLWQQIDVNLANIDRVEVIAGPGGTMWGANAVNGVVNVITKPGAQTQGFYADVSTGSFQRAASLRYGGRVSDHIGFKVLADSFDIDRTKPFDPNDTTDDAFHGAFGSLSLTGDWEKDKLTAAVMTYNNQVAGNTATFKGTLGRLIWSHDLSDGGGVNVNAVISRDVRDEATLYESRDSIVVSAQHNFRAGPHHNIIWGGEFRYWWENFKSFNDFKFLHPKTTISLGSLFAQDEMALRPDLTLTMGLKAEYNSYSGTEWLPNVRLAWQRDDGSLIWGAVSRAARTPNRIERELTHPIFLQPSPDFSSEKVTAWELGWRAQPLDRLSVSLSAFYNQYDDLRTDTYPATIFPLMLENGGEGETYGIEGWGKYDVMPGWRLSASFNLLHKHFRLKPGFNDLTGLAVQGQDPAYQAQIGSQWAISPAMDLNIVLRTVGEVDNAPVPAYTEADATMSWRLTDRLALSLEGLNLLHEQHLEAYDPSTAPVRYVPRSVSVRLRYGL</sequence>
<dbReference type="Proteomes" id="UP000199150">
    <property type="component" value="Unassembled WGS sequence"/>
</dbReference>
<evidence type="ECO:0000313" key="13">
    <source>
        <dbReference type="Proteomes" id="UP000199150"/>
    </source>
</evidence>
<dbReference type="InterPro" id="IPR039426">
    <property type="entry name" value="TonB-dep_rcpt-like"/>
</dbReference>
<dbReference type="PROSITE" id="PS52016">
    <property type="entry name" value="TONB_DEPENDENT_REC_3"/>
    <property type="match status" value="1"/>
</dbReference>
<dbReference type="InterPro" id="IPR012910">
    <property type="entry name" value="Plug_dom"/>
</dbReference>
<evidence type="ECO:0000256" key="6">
    <source>
        <dbReference type="ARBA" id="ARBA00023136"/>
    </source>
</evidence>
<evidence type="ECO:0000256" key="2">
    <source>
        <dbReference type="ARBA" id="ARBA00022448"/>
    </source>
</evidence>
<dbReference type="CDD" id="cd01347">
    <property type="entry name" value="ligand_gated_channel"/>
    <property type="match status" value="1"/>
</dbReference>